<keyword evidence="2 4" id="KW-0521">NADP</keyword>
<feature type="binding site" evidence="6">
    <location>
        <begin position="67"/>
        <end position="70"/>
    </location>
    <ligand>
        <name>NADP(+)</name>
        <dbReference type="ChEBI" id="CHEBI:58349"/>
    </ligand>
</feature>
<keyword evidence="4" id="KW-0963">Cytoplasm</keyword>
<feature type="domain" description="Pyrroline-5-carboxylate reductase catalytic N-terminal" evidence="7">
    <location>
        <begin position="3"/>
        <end position="95"/>
    </location>
</feature>
<dbReference type="RefSeq" id="WP_212785756.1">
    <property type="nucleotide sequence ID" value="NZ_AP019536.1"/>
</dbReference>
<feature type="domain" description="Pyrroline-5-carboxylate reductase dimerisation" evidence="8">
    <location>
        <begin position="158"/>
        <end position="262"/>
    </location>
</feature>
<evidence type="ECO:0000259" key="8">
    <source>
        <dbReference type="Pfam" id="PF14748"/>
    </source>
</evidence>
<dbReference type="Pfam" id="PF14748">
    <property type="entry name" value="P5CR_dimer"/>
    <property type="match status" value="1"/>
</dbReference>
<comment type="similarity">
    <text evidence="1 4">Belongs to the pyrroline-5-carboxylate reductase family.</text>
</comment>
<comment type="function">
    <text evidence="4">Catalyzes the reduction of 1-pyrroline-5-carboxylate (PCA) to L-proline.</text>
</comment>
<evidence type="ECO:0000256" key="4">
    <source>
        <dbReference type="HAMAP-Rule" id="MF_01925"/>
    </source>
</evidence>
<evidence type="ECO:0000313" key="10">
    <source>
        <dbReference type="Proteomes" id="UP001319121"/>
    </source>
</evidence>
<evidence type="ECO:0000256" key="2">
    <source>
        <dbReference type="ARBA" id="ARBA00022857"/>
    </source>
</evidence>
<dbReference type="SUPFAM" id="SSF51735">
    <property type="entry name" value="NAD(P)-binding Rossmann-fold domains"/>
    <property type="match status" value="1"/>
</dbReference>
<comment type="catalytic activity">
    <reaction evidence="4">
        <text>L-proline + NAD(+) = (S)-1-pyrroline-5-carboxylate + NADH + 2 H(+)</text>
        <dbReference type="Rhea" id="RHEA:14105"/>
        <dbReference type="ChEBI" id="CHEBI:15378"/>
        <dbReference type="ChEBI" id="CHEBI:17388"/>
        <dbReference type="ChEBI" id="CHEBI:57540"/>
        <dbReference type="ChEBI" id="CHEBI:57945"/>
        <dbReference type="ChEBI" id="CHEBI:60039"/>
        <dbReference type="EC" id="1.5.1.2"/>
    </reaction>
</comment>
<dbReference type="EMBL" id="AP019536">
    <property type="protein sequence ID" value="BBJ00526.1"/>
    <property type="molecule type" value="Genomic_DNA"/>
</dbReference>
<dbReference type="FunFam" id="1.10.3730.10:FF:000001">
    <property type="entry name" value="Pyrroline-5-carboxylate reductase"/>
    <property type="match status" value="1"/>
</dbReference>
<dbReference type="Gene3D" id="1.10.3730.10">
    <property type="entry name" value="ProC C-terminal domain-like"/>
    <property type="match status" value="1"/>
</dbReference>
<dbReference type="AlphaFoldDB" id="A0AAN1T0K7"/>
<dbReference type="EC" id="1.5.1.2" evidence="4 5"/>
<keyword evidence="3 4" id="KW-0560">Oxidoreductase</keyword>
<sequence length="270" mass="28273">MNICFIGGGNMASALIGGMLGKGFAATQINVVEINAENRTRLQAQFGVHTMDSLAKGVTGSDIIVLAVKPQQLREMAQQLADLIDGQLLISIAAGIRVSDLARWADSQAVVRAMPNTPALIQSGMTGLYALPAVSAAQREQAQDILAAVGETLWLEDEAMLDAVTAISGSGPAYVFYFIEAMQQAAVKLGFSADDARRLSLATFLGASKLAASSEEDASVLRARVTSKNGTTERALLSMAANHVAEHIVEAAKAAADRAKEMGDELGALQ</sequence>
<gene>
    <name evidence="4 9" type="primary">proC</name>
    <name evidence="9" type="ORF">FGKAn22_22180</name>
</gene>
<proteinExistence type="inferred from homology"/>
<keyword evidence="10" id="KW-1185">Reference proteome</keyword>
<accession>A0AAN1T0K7</accession>
<comment type="subcellular location">
    <subcellularLocation>
        <location evidence="4">Cytoplasm</location>
    </subcellularLocation>
</comment>
<dbReference type="PANTHER" id="PTHR11645:SF0">
    <property type="entry name" value="PYRROLINE-5-CARBOXYLATE REDUCTASE 3"/>
    <property type="match status" value="1"/>
</dbReference>
<dbReference type="InterPro" id="IPR036291">
    <property type="entry name" value="NAD(P)-bd_dom_sf"/>
</dbReference>
<evidence type="ECO:0000256" key="6">
    <source>
        <dbReference type="PIRSR" id="PIRSR000193-1"/>
    </source>
</evidence>
<comment type="catalytic activity">
    <reaction evidence="4">
        <text>L-proline + NADP(+) = (S)-1-pyrroline-5-carboxylate + NADPH + 2 H(+)</text>
        <dbReference type="Rhea" id="RHEA:14109"/>
        <dbReference type="ChEBI" id="CHEBI:15378"/>
        <dbReference type="ChEBI" id="CHEBI:17388"/>
        <dbReference type="ChEBI" id="CHEBI:57783"/>
        <dbReference type="ChEBI" id="CHEBI:58349"/>
        <dbReference type="ChEBI" id="CHEBI:60039"/>
        <dbReference type="EC" id="1.5.1.2"/>
    </reaction>
</comment>
<evidence type="ECO:0000313" key="9">
    <source>
        <dbReference type="EMBL" id="BBJ00526.1"/>
    </source>
</evidence>
<dbReference type="InterPro" id="IPR000304">
    <property type="entry name" value="Pyrroline-COOH_reductase"/>
</dbReference>
<dbReference type="PANTHER" id="PTHR11645">
    <property type="entry name" value="PYRROLINE-5-CARBOXYLATE REDUCTASE"/>
    <property type="match status" value="1"/>
</dbReference>
<dbReference type="NCBIfam" id="TIGR00112">
    <property type="entry name" value="proC"/>
    <property type="match status" value="1"/>
</dbReference>
<protein>
    <recommendedName>
        <fullName evidence="4 5">Pyrroline-5-carboxylate reductase</fullName>
        <shortName evidence="4">P5C reductase</shortName>
        <shortName evidence="4">P5CR</shortName>
        <ecNumber evidence="4 5">1.5.1.2</ecNumber>
    </recommendedName>
    <alternativeName>
        <fullName evidence="4">PCA reductase</fullName>
    </alternativeName>
</protein>
<keyword evidence="4" id="KW-0641">Proline biosynthesis</keyword>
<evidence type="ECO:0000259" key="7">
    <source>
        <dbReference type="Pfam" id="PF03807"/>
    </source>
</evidence>
<dbReference type="PIRSF" id="PIRSF000193">
    <property type="entry name" value="Pyrrol-5-carb_rd"/>
    <property type="match status" value="1"/>
</dbReference>
<keyword evidence="4" id="KW-0028">Amino-acid biosynthesis</keyword>
<dbReference type="HAMAP" id="MF_01925">
    <property type="entry name" value="P5C_reductase"/>
    <property type="match status" value="1"/>
</dbReference>
<evidence type="ECO:0000256" key="3">
    <source>
        <dbReference type="ARBA" id="ARBA00023002"/>
    </source>
</evidence>
<reference evidence="9 10" key="1">
    <citation type="submission" date="2019-03" db="EMBL/GenBank/DDBJ databases">
        <title>Complete genome sequence of Ferrigenium kumadai strain An22, a microaerophilic iron-oxidizing bacterium isolated from a paddy field soil.</title>
        <authorList>
            <person name="Watanabe T."/>
            <person name="Asakawa S."/>
        </authorList>
    </citation>
    <scope>NUCLEOTIDE SEQUENCE [LARGE SCALE GENOMIC DNA]</scope>
    <source>
        <strain evidence="9 10">An22</strain>
    </source>
</reference>
<dbReference type="GO" id="GO:0055129">
    <property type="term" value="P:L-proline biosynthetic process"/>
    <property type="evidence" value="ECO:0007669"/>
    <property type="project" value="UniProtKB-UniRule"/>
</dbReference>
<dbReference type="Gene3D" id="3.40.50.720">
    <property type="entry name" value="NAD(P)-binding Rossmann-like Domain"/>
    <property type="match status" value="1"/>
</dbReference>
<evidence type="ECO:0000256" key="1">
    <source>
        <dbReference type="ARBA" id="ARBA00005525"/>
    </source>
</evidence>
<dbReference type="GO" id="GO:0004735">
    <property type="term" value="F:pyrroline-5-carboxylate reductase activity"/>
    <property type="evidence" value="ECO:0007669"/>
    <property type="project" value="UniProtKB-UniRule"/>
</dbReference>
<dbReference type="InterPro" id="IPR028939">
    <property type="entry name" value="P5C_Rdtase_cat_N"/>
</dbReference>
<dbReference type="KEGG" id="fku:FGKAn22_22180"/>
<evidence type="ECO:0000256" key="5">
    <source>
        <dbReference type="NCBIfam" id="TIGR00112"/>
    </source>
</evidence>
<feature type="binding site" evidence="6">
    <location>
        <begin position="6"/>
        <end position="11"/>
    </location>
    <ligand>
        <name>NADP(+)</name>
        <dbReference type="ChEBI" id="CHEBI:58349"/>
    </ligand>
</feature>
<name>A0AAN1T0K7_9PROT</name>
<organism evidence="9 10">
    <name type="scientific">Ferrigenium kumadai</name>
    <dbReference type="NCBI Taxonomy" id="1682490"/>
    <lineage>
        <taxon>Bacteria</taxon>
        <taxon>Pseudomonadati</taxon>
        <taxon>Pseudomonadota</taxon>
        <taxon>Betaproteobacteria</taxon>
        <taxon>Nitrosomonadales</taxon>
        <taxon>Gallionellaceae</taxon>
        <taxon>Ferrigenium</taxon>
    </lineage>
</organism>
<comment type="pathway">
    <text evidence="4">Amino-acid biosynthesis; L-proline biosynthesis; L-proline from L-glutamate 5-semialdehyde: step 1/1.</text>
</comment>
<dbReference type="GO" id="GO:0005737">
    <property type="term" value="C:cytoplasm"/>
    <property type="evidence" value="ECO:0007669"/>
    <property type="project" value="UniProtKB-SubCell"/>
</dbReference>
<dbReference type="InterPro" id="IPR029036">
    <property type="entry name" value="P5CR_dimer"/>
</dbReference>
<dbReference type="SUPFAM" id="SSF48179">
    <property type="entry name" value="6-phosphogluconate dehydrogenase C-terminal domain-like"/>
    <property type="match status" value="1"/>
</dbReference>
<dbReference type="InterPro" id="IPR008927">
    <property type="entry name" value="6-PGluconate_DH-like_C_sf"/>
</dbReference>
<dbReference type="Pfam" id="PF03807">
    <property type="entry name" value="F420_oxidored"/>
    <property type="match status" value="1"/>
</dbReference>
<dbReference type="Proteomes" id="UP001319121">
    <property type="component" value="Chromosome"/>
</dbReference>